<organism evidence="3 4">
    <name type="scientific">Parachaetomium inaequale</name>
    <dbReference type="NCBI Taxonomy" id="2588326"/>
    <lineage>
        <taxon>Eukaryota</taxon>
        <taxon>Fungi</taxon>
        <taxon>Dikarya</taxon>
        <taxon>Ascomycota</taxon>
        <taxon>Pezizomycotina</taxon>
        <taxon>Sordariomycetes</taxon>
        <taxon>Sordariomycetidae</taxon>
        <taxon>Sordariales</taxon>
        <taxon>Chaetomiaceae</taxon>
        <taxon>Parachaetomium</taxon>
    </lineage>
</organism>
<evidence type="ECO:0000313" key="4">
    <source>
        <dbReference type="Proteomes" id="UP001303115"/>
    </source>
</evidence>
<comment type="caution">
    <text evidence="3">The sequence shown here is derived from an EMBL/GenBank/DDBJ whole genome shotgun (WGS) entry which is preliminary data.</text>
</comment>
<keyword evidence="2" id="KW-1133">Transmembrane helix</keyword>
<feature type="region of interest" description="Disordered" evidence="1">
    <location>
        <begin position="1"/>
        <end position="24"/>
    </location>
</feature>
<accession>A0AAN6SPU3</accession>
<feature type="transmembrane region" description="Helical" evidence="2">
    <location>
        <begin position="244"/>
        <end position="262"/>
    </location>
</feature>
<evidence type="ECO:0000256" key="1">
    <source>
        <dbReference type="SAM" id="MobiDB-lite"/>
    </source>
</evidence>
<dbReference type="Proteomes" id="UP001303115">
    <property type="component" value="Unassembled WGS sequence"/>
</dbReference>
<proteinExistence type="predicted"/>
<name>A0AAN6SPU3_9PEZI</name>
<keyword evidence="4" id="KW-1185">Reference proteome</keyword>
<protein>
    <submittedName>
        <fullName evidence="3">Uncharacterized protein</fullName>
    </submittedName>
</protein>
<evidence type="ECO:0000256" key="2">
    <source>
        <dbReference type="SAM" id="Phobius"/>
    </source>
</evidence>
<gene>
    <name evidence="3" type="ORF">C8A01DRAFT_17692</name>
</gene>
<reference evidence="4" key="1">
    <citation type="journal article" date="2023" name="Mol. Phylogenet. Evol.">
        <title>Genome-scale phylogeny and comparative genomics of the fungal order Sordariales.</title>
        <authorList>
            <person name="Hensen N."/>
            <person name="Bonometti L."/>
            <person name="Westerberg I."/>
            <person name="Brannstrom I.O."/>
            <person name="Guillou S."/>
            <person name="Cros-Aarteil S."/>
            <person name="Calhoun S."/>
            <person name="Haridas S."/>
            <person name="Kuo A."/>
            <person name="Mondo S."/>
            <person name="Pangilinan J."/>
            <person name="Riley R."/>
            <person name="LaButti K."/>
            <person name="Andreopoulos B."/>
            <person name="Lipzen A."/>
            <person name="Chen C."/>
            <person name="Yan M."/>
            <person name="Daum C."/>
            <person name="Ng V."/>
            <person name="Clum A."/>
            <person name="Steindorff A."/>
            <person name="Ohm R.A."/>
            <person name="Martin F."/>
            <person name="Silar P."/>
            <person name="Natvig D.O."/>
            <person name="Lalanne C."/>
            <person name="Gautier V."/>
            <person name="Ament-Velasquez S.L."/>
            <person name="Kruys A."/>
            <person name="Hutchinson M.I."/>
            <person name="Powell A.J."/>
            <person name="Barry K."/>
            <person name="Miller A.N."/>
            <person name="Grigoriev I.V."/>
            <person name="Debuchy R."/>
            <person name="Gladieux P."/>
            <person name="Hiltunen Thoren M."/>
            <person name="Johannesson H."/>
        </authorList>
    </citation>
    <scope>NUCLEOTIDE SEQUENCE [LARGE SCALE GENOMIC DNA]</scope>
    <source>
        <strain evidence="4">CBS 284.82</strain>
    </source>
</reference>
<evidence type="ECO:0000313" key="3">
    <source>
        <dbReference type="EMBL" id="KAK4038182.1"/>
    </source>
</evidence>
<dbReference type="EMBL" id="MU854437">
    <property type="protein sequence ID" value="KAK4038182.1"/>
    <property type="molecule type" value="Genomic_DNA"/>
</dbReference>
<dbReference type="AlphaFoldDB" id="A0AAN6SPU3"/>
<keyword evidence="2" id="KW-0472">Membrane</keyword>
<sequence>MAVYKQDSASADSDPEVDEPPDPSREKMAAFIGYRAFPPVMNLYGNLSGIVSALTTLKLCGASESDLVYLVELHFGFTPRGPLNFGRGYYLRNGTTMQDPVLAAAGDNFPLPLVVSLFSSETVVLLPPLDTEKNPRDMVTEVMRSSASKEQGVAFRFAVEVGVQRWRREEFEWRKMKKGDGDEKGSRYTLFRIPFGLSGAASSSSTPVLEESSQIVAEVVFRNILSMKHICTLELKGAGLTGELGERWILMVVMTVLGLYWMRQNGRTKRATVAVAEKMHEKQVSKG</sequence>
<keyword evidence="2" id="KW-0812">Transmembrane</keyword>